<sequence length="214" mass="23620">MTPEQKEAFRCEVLEEVERIEEQAEHVALGIACKRDVADAHGILLGQICKLRRALAASQPAPDADIHKRWDELVERSGGVVDPRQRDHYKRLLADAEACQGGETLEGSPRIECVPAADTGQAVAWQHRVRALPNGPWGEWREGPAPELRTSIYEVEARPLYAHPAPLDPERVREALIIARPVIAEIASRDGNPMGCVGRLAKIDAALRQKEGGR</sequence>
<dbReference type="EMBL" id="JRFJ01000001">
    <property type="protein sequence ID" value="KHJ56267.1"/>
    <property type="molecule type" value="Genomic_DNA"/>
</dbReference>
<reference evidence="1 2" key="1">
    <citation type="submission" date="2014-09" db="EMBL/GenBank/DDBJ databases">
        <title>Isolation and characterization of Aurantimonas altamirensis ON-56566 from clinical sample following a dog bite.</title>
        <authorList>
            <person name="Eshaghi A."/>
            <person name="Li A."/>
            <person name="Shahinas D."/>
            <person name="Bahn P."/>
            <person name="Kus J.V."/>
            <person name="Patel S.N."/>
        </authorList>
    </citation>
    <scope>NUCLEOTIDE SEQUENCE [LARGE SCALE GENOMIC DNA]</scope>
    <source>
        <strain evidence="1 2">ON-56566</strain>
    </source>
</reference>
<dbReference type="RefSeq" id="WP_039189832.1">
    <property type="nucleotide sequence ID" value="NZ_JRFJ01000001.1"/>
</dbReference>
<comment type="caution">
    <text evidence="1">The sequence shown here is derived from an EMBL/GenBank/DDBJ whole genome shotgun (WGS) entry which is preliminary data.</text>
</comment>
<organism evidence="1 2">
    <name type="scientific">Aureimonas altamirensis</name>
    <dbReference type="NCBI Taxonomy" id="370622"/>
    <lineage>
        <taxon>Bacteria</taxon>
        <taxon>Pseudomonadati</taxon>
        <taxon>Pseudomonadota</taxon>
        <taxon>Alphaproteobacteria</taxon>
        <taxon>Hyphomicrobiales</taxon>
        <taxon>Aurantimonadaceae</taxon>
        <taxon>Aureimonas</taxon>
    </lineage>
</organism>
<gene>
    <name evidence="1" type="ORF">LA66_06755</name>
</gene>
<dbReference type="STRING" id="370622.LA66_06755"/>
<dbReference type="Proteomes" id="UP000030826">
    <property type="component" value="Unassembled WGS sequence"/>
</dbReference>
<name>A0A0B1QBE7_9HYPH</name>
<proteinExistence type="predicted"/>
<dbReference type="AlphaFoldDB" id="A0A0B1QBE7"/>
<evidence type="ECO:0000313" key="1">
    <source>
        <dbReference type="EMBL" id="KHJ56267.1"/>
    </source>
</evidence>
<protein>
    <submittedName>
        <fullName evidence="1">Uncharacterized protein</fullName>
    </submittedName>
</protein>
<evidence type="ECO:0000313" key="2">
    <source>
        <dbReference type="Proteomes" id="UP000030826"/>
    </source>
</evidence>
<accession>A0A0B1QBE7</accession>